<evidence type="ECO:0000313" key="4">
    <source>
        <dbReference type="Proteomes" id="UP001500418"/>
    </source>
</evidence>
<dbReference type="Proteomes" id="UP001500418">
    <property type="component" value="Unassembled WGS sequence"/>
</dbReference>
<keyword evidence="4" id="KW-1185">Reference proteome</keyword>
<dbReference type="Pfam" id="PF13358">
    <property type="entry name" value="DDE_3"/>
    <property type="match status" value="1"/>
</dbReference>
<evidence type="ECO:0000313" key="3">
    <source>
        <dbReference type="EMBL" id="GAA0926497.1"/>
    </source>
</evidence>
<accession>A0ABN1PDS8</accession>
<dbReference type="EMBL" id="BAAAID010000013">
    <property type="protein sequence ID" value="GAA0926497.1"/>
    <property type="molecule type" value="Genomic_DNA"/>
</dbReference>
<proteinExistence type="predicted"/>
<comment type="caution">
    <text evidence="3">The sequence shown here is derived from an EMBL/GenBank/DDBJ whole genome shotgun (WGS) entry which is preliminary data.</text>
</comment>
<dbReference type="InterPro" id="IPR038717">
    <property type="entry name" value="Tc1-like_DDE_dom"/>
</dbReference>
<evidence type="ECO:0000256" key="1">
    <source>
        <dbReference type="SAM" id="MobiDB-lite"/>
    </source>
</evidence>
<feature type="domain" description="Tc1-like transposase DDE" evidence="2">
    <location>
        <begin position="9"/>
        <end position="78"/>
    </location>
</feature>
<organism evidence="3 4">
    <name type="scientific">Streptomyces rhizosphaericus</name>
    <dbReference type="NCBI Taxonomy" id="114699"/>
    <lineage>
        <taxon>Bacteria</taxon>
        <taxon>Bacillati</taxon>
        <taxon>Actinomycetota</taxon>
        <taxon>Actinomycetes</taxon>
        <taxon>Kitasatosporales</taxon>
        <taxon>Streptomycetaceae</taxon>
        <taxon>Streptomyces</taxon>
        <taxon>Streptomyces violaceusniger group</taxon>
    </lineage>
</organism>
<sequence length="123" mass="13374">MPVQQVLEGAVEKRTHDYVRHGATNLFAALNVTTCEVLSECKSNRNGASFLAFLEKAIKPHAGTQIHVVLDNLSTYKPMRRNESTTTRVNTIGMRDTEPFPTSVSAGQMEAEDGLDGAGDPGR</sequence>
<evidence type="ECO:0000259" key="2">
    <source>
        <dbReference type="Pfam" id="PF13358"/>
    </source>
</evidence>
<gene>
    <name evidence="3" type="ORF">GCM10009575_025910</name>
</gene>
<name>A0ABN1PDS8_9ACTN</name>
<reference evidence="3 4" key="1">
    <citation type="journal article" date="2019" name="Int. J. Syst. Evol. Microbiol.">
        <title>The Global Catalogue of Microorganisms (GCM) 10K type strain sequencing project: providing services to taxonomists for standard genome sequencing and annotation.</title>
        <authorList>
            <consortium name="The Broad Institute Genomics Platform"/>
            <consortium name="The Broad Institute Genome Sequencing Center for Infectious Disease"/>
            <person name="Wu L."/>
            <person name="Ma J."/>
        </authorList>
    </citation>
    <scope>NUCLEOTIDE SEQUENCE [LARGE SCALE GENOMIC DNA]</scope>
    <source>
        <strain evidence="3 4">JCM 11444</strain>
    </source>
</reference>
<protein>
    <recommendedName>
        <fullName evidence="2">Tc1-like transposase DDE domain-containing protein</fullName>
    </recommendedName>
</protein>
<feature type="region of interest" description="Disordered" evidence="1">
    <location>
        <begin position="92"/>
        <end position="123"/>
    </location>
</feature>